<comment type="caution">
    <text evidence="2">The sequence shown here is derived from an EMBL/GenBank/DDBJ whole genome shotgun (WGS) entry which is preliminary data.</text>
</comment>
<keyword evidence="3" id="KW-1185">Reference proteome</keyword>
<feature type="compositionally biased region" description="Polar residues" evidence="1">
    <location>
        <begin position="62"/>
        <end position="76"/>
    </location>
</feature>
<feature type="compositionally biased region" description="Polar residues" evidence="1">
    <location>
        <begin position="118"/>
        <end position="131"/>
    </location>
</feature>
<dbReference type="Proteomes" id="UP001218188">
    <property type="component" value="Unassembled WGS sequence"/>
</dbReference>
<evidence type="ECO:0000313" key="2">
    <source>
        <dbReference type="EMBL" id="KAJ7040204.1"/>
    </source>
</evidence>
<feature type="region of interest" description="Disordered" evidence="1">
    <location>
        <begin position="18"/>
        <end position="38"/>
    </location>
</feature>
<dbReference type="EMBL" id="JARJCM010000022">
    <property type="protein sequence ID" value="KAJ7040204.1"/>
    <property type="molecule type" value="Genomic_DNA"/>
</dbReference>
<feature type="compositionally biased region" description="Low complexity" evidence="1">
    <location>
        <begin position="87"/>
        <end position="117"/>
    </location>
</feature>
<protein>
    <submittedName>
        <fullName evidence="2">Uncharacterized protein</fullName>
    </submittedName>
</protein>
<gene>
    <name evidence="2" type="ORF">C8F04DRAFT_1177978</name>
</gene>
<evidence type="ECO:0000256" key="1">
    <source>
        <dbReference type="SAM" id="MobiDB-lite"/>
    </source>
</evidence>
<reference evidence="2" key="1">
    <citation type="submission" date="2023-03" db="EMBL/GenBank/DDBJ databases">
        <title>Massive genome expansion in bonnet fungi (Mycena s.s.) driven by repeated elements and novel gene families across ecological guilds.</title>
        <authorList>
            <consortium name="Lawrence Berkeley National Laboratory"/>
            <person name="Harder C.B."/>
            <person name="Miyauchi S."/>
            <person name="Viragh M."/>
            <person name="Kuo A."/>
            <person name="Thoen E."/>
            <person name="Andreopoulos B."/>
            <person name="Lu D."/>
            <person name="Skrede I."/>
            <person name="Drula E."/>
            <person name="Henrissat B."/>
            <person name="Morin E."/>
            <person name="Kohler A."/>
            <person name="Barry K."/>
            <person name="LaButti K."/>
            <person name="Morin E."/>
            <person name="Salamov A."/>
            <person name="Lipzen A."/>
            <person name="Mereny Z."/>
            <person name="Hegedus B."/>
            <person name="Baldrian P."/>
            <person name="Stursova M."/>
            <person name="Weitz H."/>
            <person name="Taylor A."/>
            <person name="Grigoriev I.V."/>
            <person name="Nagy L.G."/>
            <person name="Martin F."/>
            <person name="Kauserud H."/>
        </authorList>
    </citation>
    <scope>NUCLEOTIDE SEQUENCE</scope>
    <source>
        <strain evidence="2">CBHHK200</strain>
    </source>
</reference>
<proteinExistence type="predicted"/>
<organism evidence="2 3">
    <name type="scientific">Mycena alexandri</name>
    <dbReference type="NCBI Taxonomy" id="1745969"/>
    <lineage>
        <taxon>Eukaryota</taxon>
        <taxon>Fungi</taxon>
        <taxon>Dikarya</taxon>
        <taxon>Basidiomycota</taxon>
        <taxon>Agaricomycotina</taxon>
        <taxon>Agaricomycetes</taxon>
        <taxon>Agaricomycetidae</taxon>
        <taxon>Agaricales</taxon>
        <taxon>Marasmiineae</taxon>
        <taxon>Mycenaceae</taxon>
        <taxon>Mycena</taxon>
    </lineage>
</organism>
<accession>A0AAD6T5L8</accession>
<sequence>MPGEKTLRWREFHRERARRAARGADNPGLTTFGAVPTPQPIVTFIPNRTALVYSLVQNDGSLVSSYDPTTIQTTAPKKSAAERALPARRQPSTATSSARRRTQAAPRANAPRPTQPRSKTTQPTPRANAPSQEDLLRRFCDAATPRSDEELLRRFREREAAEYARPSFQESRIQIQVDTPRPESTFRVAQVKTLPILAGLGLVLVLSLAHRVVAATHPRWKDLVGVVTEQTPPVPSELGRGVVGRGALVALVDGARGLGDGLRGAACARPGHVRGLGDGLRGAGWRPFGRAWTGIGRACGRIRGCRGGIRGCGRRAGLARADTVGL</sequence>
<dbReference type="AlphaFoldDB" id="A0AAD6T5L8"/>
<evidence type="ECO:0000313" key="3">
    <source>
        <dbReference type="Proteomes" id="UP001218188"/>
    </source>
</evidence>
<feature type="region of interest" description="Disordered" evidence="1">
    <location>
        <begin position="62"/>
        <end position="134"/>
    </location>
</feature>
<name>A0AAD6T5L8_9AGAR</name>